<reference evidence="2" key="1">
    <citation type="submission" date="2022-08" db="UniProtKB">
        <authorList>
            <consortium name="EnsemblMetazoa"/>
        </authorList>
    </citation>
    <scope>IDENTIFICATION</scope>
</reference>
<sequence>LYLLLLLQLRFQQRFVRTDQLRRVVRGQDGGAARVGNFLLHLLRTTAGAALALRFARLAGMHQVHVLAHVLGRDEALAALLANARLVVAQPVLRHRRARGAGERAALVLAPVQPRPVRLERVDVAVAPRRHHRQIAVIVALVLLERRFRVERLRTLAALVAPFARVQPQMVEQIAPAAEQARTVGALVAALARVHHLVAAQQRVRAERTPARRALEPLRDGVLVAPHVLLERAPGVVPLAAPLARQPLLRVLVVVPQVVIQQIHGREAPVAVLTLVRKAVHHHVAVQLDDAAQHDVGGMFRRWLVLPRRIGVLRGRIGQTLRALVRQHVDVVAEVVVPLRDRLVVRITDVAGGGGVLVFPLLLVLFLLRRFRALARAARVLHPHGPGRIQLLQLLGRDRVERVAPVILIERGGRAGRIPVVFEINRETGLIQRHGVGDGGVVKDFLLNYLLIYIQFLYRFIFDAFLN</sequence>
<keyword evidence="1" id="KW-0812">Transmembrane</keyword>
<protein>
    <submittedName>
        <fullName evidence="2">Uncharacterized protein</fullName>
    </submittedName>
</protein>
<evidence type="ECO:0000313" key="2">
    <source>
        <dbReference type="EnsemblMetazoa" id="ACOM039258-PA.1"/>
    </source>
</evidence>
<name>A0A8W7PXC4_ANOCL</name>
<accession>A0A8W7PXC4</accession>
<keyword evidence="1" id="KW-0472">Membrane</keyword>
<dbReference type="Proteomes" id="UP000075882">
    <property type="component" value="Unassembled WGS sequence"/>
</dbReference>
<dbReference type="EnsemblMetazoa" id="ACOM039258-RA">
    <property type="protein sequence ID" value="ACOM039258-PA.1"/>
    <property type="gene ID" value="ACOM039258"/>
</dbReference>
<proteinExistence type="predicted"/>
<dbReference type="AlphaFoldDB" id="A0A8W7PXC4"/>
<organism evidence="2">
    <name type="scientific">Anopheles coluzzii</name>
    <name type="common">African malaria mosquito</name>
    <dbReference type="NCBI Taxonomy" id="1518534"/>
    <lineage>
        <taxon>Eukaryota</taxon>
        <taxon>Metazoa</taxon>
        <taxon>Ecdysozoa</taxon>
        <taxon>Arthropoda</taxon>
        <taxon>Hexapoda</taxon>
        <taxon>Insecta</taxon>
        <taxon>Pterygota</taxon>
        <taxon>Neoptera</taxon>
        <taxon>Endopterygota</taxon>
        <taxon>Diptera</taxon>
        <taxon>Nematocera</taxon>
        <taxon>Culicoidea</taxon>
        <taxon>Culicidae</taxon>
        <taxon>Anophelinae</taxon>
        <taxon>Anopheles</taxon>
    </lineage>
</organism>
<evidence type="ECO:0000256" key="1">
    <source>
        <dbReference type="SAM" id="Phobius"/>
    </source>
</evidence>
<feature type="transmembrane region" description="Helical" evidence="1">
    <location>
        <begin position="350"/>
        <end position="368"/>
    </location>
</feature>
<dbReference type="PANTHER" id="PTHR33426">
    <property type="entry name" value="C2H2-TYPE DOMAIN-CONTAINING PROTEIN"/>
    <property type="match status" value="1"/>
</dbReference>
<dbReference type="PANTHER" id="PTHR33426:SF45">
    <property type="entry name" value="IMMUNODEFICIENCY LENTIVIRAL MATRIX N-TERMINAL DOMAIN-CONTAINING PROTEIN-RELATED"/>
    <property type="match status" value="1"/>
</dbReference>
<keyword evidence="1" id="KW-1133">Transmembrane helix</keyword>